<evidence type="ECO:0000313" key="2">
    <source>
        <dbReference type="EMBL" id="EER32172.1"/>
    </source>
</evidence>
<dbReference type="Pfam" id="PF22998">
    <property type="entry name" value="GNAT_LYC1-like"/>
    <property type="match status" value="1"/>
</dbReference>
<dbReference type="SUPFAM" id="SSF55729">
    <property type="entry name" value="Acyl-CoA N-acyltransferases (Nat)"/>
    <property type="match status" value="1"/>
</dbReference>
<dbReference type="InterPro" id="IPR053013">
    <property type="entry name" value="LAT"/>
</dbReference>
<keyword evidence="3" id="KW-1185">Reference proteome</keyword>
<dbReference type="Proteomes" id="UP000002037">
    <property type="component" value="Unassembled WGS sequence"/>
</dbReference>
<dbReference type="GeneID" id="8301469"/>
<protein>
    <recommendedName>
        <fullName evidence="1">LYC1 C-terminal domain-containing protein</fullName>
    </recommendedName>
</protein>
<name>C5MDU1_CANTT</name>
<dbReference type="STRING" id="294747.C5MDU1"/>
<dbReference type="RefSeq" id="XP_002549546.1">
    <property type="nucleotide sequence ID" value="XM_002549500.1"/>
</dbReference>
<feature type="domain" description="LYC1 C-terminal" evidence="1">
    <location>
        <begin position="176"/>
        <end position="402"/>
    </location>
</feature>
<dbReference type="Gene3D" id="3.40.630.30">
    <property type="match status" value="1"/>
</dbReference>
<dbReference type="eggNOG" id="ENOG502QPR6">
    <property type="taxonomic scope" value="Eukaryota"/>
</dbReference>
<dbReference type="AlphaFoldDB" id="C5MDU1"/>
<gene>
    <name evidence="2" type="ORF">CTRG_03843</name>
</gene>
<dbReference type="EMBL" id="GG692399">
    <property type="protein sequence ID" value="EER32172.1"/>
    <property type="molecule type" value="Genomic_DNA"/>
</dbReference>
<evidence type="ECO:0000313" key="3">
    <source>
        <dbReference type="Proteomes" id="UP000002037"/>
    </source>
</evidence>
<organism evidence="2 3">
    <name type="scientific">Candida tropicalis (strain ATCC MYA-3404 / T1)</name>
    <name type="common">Yeast</name>
    <dbReference type="NCBI Taxonomy" id="294747"/>
    <lineage>
        <taxon>Eukaryota</taxon>
        <taxon>Fungi</taxon>
        <taxon>Dikarya</taxon>
        <taxon>Ascomycota</taxon>
        <taxon>Saccharomycotina</taxon>
        <taxon>Pichiomycetes</taxon>
        <taxon>Debaryomycetaceae</taxon>
        <taxon>Candida/Lodderomyces clade</taxon>
        <taxon>Candida</taxon>
    </lineage>
</organism>
<evidence type="ECO:0000259" key="1">
    <source>
        <dbReference type="Pfam" id="PF22998"/>
    </source>
</evidence>
<dbReference type="OrthoDB" id="2020070at2759"/>
<accession>C5MDU1</accession>
<dbReference type="InterPro" id="IPR055100">
    <property type="entry name" value="GNAT_LYC1-like"/>
</dbReference>
<reference evidence="2 3" key="1">
    <citation type="journal article" date="2009" name="Nature">
        <title>Evolution of pathogenicity and sexual reproduction in eight Candida genomes.</title>
        <authorList>
            <person name="Butler G."/>
            <person name="Rasmussen M.D."/>
            <person name="Lin M.F."/>
            <person name="Santos M.A."/>
            <person name="Sakthikumar S."/>
            <person name="Munro C.A."/>
            <person name="Rheinbay E."/>
            <person name="Grabherr M."/>
            <person name="Forche A."/>
            <person name="Reedy J.L."/>
            <person name="Agrafioti I."/>
            <person name="Arnaud M.B."/>
            <person name="Bates S."/>
            <person name="Brown A.J."/>
            <person name="Brunke S."/>
            <person name="Costanzo M.C."/>
            <person name="Fitzpatrick D.A."/>
            <person name="de Groot P.W."/>
            <person name="Harris D."/>
            <person name="Hoyer L.L."/>
            <person name="Hube B."/>
            <person name="Klis F.M."/>
            <person name="Kodira C."/>
            <person name="Lennard N."/>
            <person name="Logue M.E."/>
            <person name="Martin R."/>
            <person name="Neiman A.M."/>
            <person name="Nikolaou E."/>
            <person name="Quail M.A."/>
            <person name="Quinn J."/>
            <person name="Santos M.C."/>
            <person name="Schmitzberger F.F."/>
            <person name="Sherlock G."/>
            <person name="Shah P."/>
            <person name="Silverstein K.A."/>
            <person name="Skrzypek M.S."/>
            <person name="Soll D."/>
            <person name="Staggs R."/>
            <person name="Stansfield I."/>
            <person name="Stumpf M.P."/>
            <person name="Sudbery P.E."/>
            <person name="Srikantha T."/>
            <person name="Zeng Q."/>
            <person name="Berman J."/>
            <person name="Berriman M."/>
            <person name="Heitman J."/>
            <person name="Gow N.A."/>
            <person name="Lorenz M.C."/>
            <person name="Birren B.W."/>
            <person name="Kellis M."/>
            <person name="Cuomo C.A."/>
        </authorList>
    </citation>
    <scope>NUCLEOTIDE SEQUENCE [LARGE SCALE GENOMIC DNA]</scope>
    <source>
        <strain evidence="3">ATCC MYA-3404 / T1</strain>
    </source>
</reference>
<dbReference type="PANTHER" id="PTHR34815">
    <property type="entry name" value="LYSINE ACETYLTRANSFERASE"/>
    <property type="match status" value="1"/>
</dbReference>
<dbReference type="KEGG" id="ctp:CTRG_03843"/>
<dbReference type="PANTHER" id="PTHR34815:SF2">
    <property type="entry name" value="N-ACETYLTRANSFERASE DOMAIN-CONTAINING PROTEIN"/>
    <property type="match status" value="1"/>
</dbReference>
<dbReference type="HOGENOM" id="CLU_059407_0_0_1"/>
<dbReference type="VEuPathDB" id="FungiDB:CTRG_03843"/>
<dbReference type="CDD" id="cd04301">
    <property type="entry name" value="NAT_SF"/>
    <property type="match status" value="1"/>
</dbReference>
<sequence length="402" mass="46831">MPSSIQPEEFELVHLTDKQIIEFTRSQNAQSWKGALSTKDYVLREHVLGKSRMATTSPNRLLVFMLKKISNNTPLCSIELLIRKSKRFEYKDGNVEEKEILSGCIGGVYTYPEHRGNGYARIMVDKLVTIGKEIIGEDGFIFLYSEVGEYYAKNGFLSLGVDLINVPLLDSSVEDINESFEMINYHEFDELMDIYKNQFEKGIIDKITKDKLTRISVIPHSNIIDWFHLRSKYISYKLFYESKDLNPIDFYNESYEHIKSRLSAIEPQKFGIKLFNSQNIPIGFIIWTMDYNYETMENYVTVLKIVSLEDETKKDEISIKLLKLMKNYLIKSPILDMKTNKIVIWESEISNSVKQFLVDEWKSKTGIENSSRSAILMNNSKDDEQLRDGKVIWEGNDKLPWF</sequence>
<dbReference type="InterPro" id="IPR016181">
    <property type="entry name" value="Acyl_CoA_acyltransferase"/>
</dbReference>
<proteinExistence type="predicted"/>